<dbReference type="EC" id="3.2.1.51" evidence="3"/>
<keyword evidence="5" id="KW-0378">Hydrolase</keyword>
<dbReference type="PANTHER" id="PTHR10030:SF37">
    <property type="entry name" value="ALPHA-L-FUCOSIDASE-RELATED"/>
    <property type="match status" value="1"/>
</dbReference>
<dbReference type="GO" id="GO:0005764">
    <property type="term" value="C:lysosome"/>
    <property type="evidence" value="ECO:0007669"/>
    <property type="project" value="TreeGrafter"/>
</dbReference>
<dbReference type="Gene3D" id="3.20.20.80">
    <property type="entry name" value="Glycosidases"/>
    <property type="match status" value="1"/>
</dbReference>
<dbReference type="RefSeq" id="WP_188216138.1">
    <property type="nucleotide sequence ID" value="NZ_BAABGH010000011.1"/>
</dbReference>
<organism evidence="8 9">
    <name type="scientific">Aestuariibaculum suncheonense</name>
    <dbReference type="NCBI Taxonomy" id="1028745"/>
    <lineage>
        <taxon>Bacteria</taxon>
        <taxon>Pseudomonadati</taxon>
        <taxon>Bacteroidota</taxon>
        <taxon>Flavobacteriia</taxon>
        <taxon>Flavobacteriales</taxon>
        <taxon>Flavobacteriaceae</taxon>
    </lineage>
</organism>
<evidence type="ECO:0000256" key="2">
    <source>
        <dbReference type="ARBA" id="ARBA00007951"/>
    </source>
</evidence>
<evidence type="ECO:0000256" key="6">
    <source>
        <dbReference type="ARBA" id="ARBA00023295"/>
    </source>
</evidence>
<name>A0A8J6QGZ5_9FLAO</name>
<accession>A0A8J6QGZ5</accession>
<dbReference type="SMART" id="SM00812">
    <property type="entry name" value="Alpha_L_fucos"/>
    <property type="match status" value="1"/>
</dbReference>
<evidence type="ECO:0000256" key="3">
    <source>
        <dbReference type="ARBA" id="ARBA00012662"/>
    </source>
</evidence>
<dbReference type="Gene3D" id="2.60.120.260">
    <property type="entry name" value="Galactose-binding domain-like"/>
    <property type="match status" value="1"/>
</dbReference>
<dbReference type="InterPro" id="IPR017853">
    <property type="entry name" value="GH"/>
</dbReference>
<comment type="caution">
    <text evidence="8">The sequence shown here is derived from an EMBL/GenBank/DDBJ whole genome shotgun (WGS) entry which is preliminary data.</text>
</comment>
<keyword evidence="4" id="KW-0732">Signal</keyword>
<sequence length="598" mass="68998">MIERITLILMMLFVWFSIAQKKTPYKAQWQFPAKDTSMKVTLNQQKELLASEEDMTWFKDAKLGIFVHWGPALLETDVLSWGRFGDRPGAGKAATDGVDPEVYDNLYKLFNPVNFDADKWMQHVKDFGASYLVFTAKHHDGFCFFDAKNTDFDIMNTPYGKDICKQLANAAHKAGIKIFWYYSQPDWHHPDCLRENHYENYLPYMKEHVNQLFTDYGRIDGVFWDHLATKYWQWDSYHVLKQLKIEQPGLLSNSRVGFGWPDDSLRGDYENPEQSLGPINHPRYWEACLTMTDKWLYHKNGPIKPSETILGMLIQVIGNGGNLLLNFGPNGEGEFVKEEAEQGYKVGAFLKQYGHTLYNTRKGLLMGGDWGASTQKGNILYLHFIEKVSDNSQAIFELPELPTEIITVTGITDGFIGYEINNNKLIIKFDKNKYNNHLDNIVALELKENPKNYDRIETWEAKPVSSLEFNASSSSFSKEKNNPDIIYGNKGNVFSEGIHLKSWWEPEKNDQAPWLQLDFKTPKNLKTILLSENMRSHSLRKFSIETKDINGNWKKVYTGQTIGEGLRIKLNGNSIRAIRFNVLESIYTTQITAFNVYE</sequence>
<dbReference type="GO" id="GO:0006004">
    <property type="term" value="P:fucose metabolic process"/>
    <property type="evidence" value="ECO:0007669"/>
    <property type="project" value="InterPro"/>
</dbReference>
<dbReference type="InterPro" id="IPR008979">
    <property type="entry name" value="Galactose-bd-like_sf"/>
</dbReference>
<evidence type="ECO:0000313" key="8">
    <source>
        <dbReference type="EMBL" id="MBD0835647.1"/>
    </source>
</evidence>
<reference evidence="8" key="1">
    <citation type="journal article" date="2013" name="Int. J. Syst. Evol. Microbiol.">
        <title>Aestuariibaculum suncheonense gen. nov., sp. nov., a marine bacterium of the family Flavobacteriaceae isolated from a tidal flat and emended descriptions of the genera Gaetbulibacter and Tamlana.</title>
        <authorList>
            <person name="Jeong S.H."/>
            <person name="Park M.S."/>
            <person name="Jin H.M."/>
            <person name="Lee K."/>
            <person name="Park W."/>
            <person name="Jeon C.O."/>
        </authorList>
    </citation>
    <scope>NUCLEOTIDE SEQUENCE</scope>
    <source>
        <strain evidence="8">SC17</strain>
    </source>
</reference>
<evidence type="ECO:0000256" key="1">
    <source>
        <dbReference type="ARBA" id="ARBA00004071"/>
    </source>
</evidence>
<dbReference type="GO" id="GO:0016139">
    <property type="term" value="P:glycoside catabolic process"/>
    <property type="evidence" value="ECO:0007669"/>
    <property type="project" value="TreeGrafter"/>
</dbReference>
<dbReference type="PRINTS" id="PR00741">
    <property type="entry name" value="GLHYDRLASE29"/>
</dbReference>
<comment type="function">
    <text evidence="1">Alpha-L-fucosidase is responsible for hydrolyzing the alpha-1,6-linked fucose joined to the reducing-end N-acetylglucosamine of the carbohydrate moieties of glycoproteins.</text>
</comment>
<protein>
    <recommendedName>
        <fullName evidence="3">alpha-L-fucosidase</fullName>
        <ecNumber evidence="3">3.2.1.51</ecNumber>
    </recommendedName>
</protein>
<proteinExistence type="inferred from homology"/>
<dbReference type="InterPro" id="IPR000933">
    <property type="entry name" value="Glyco_hydro_29"/>
</dbReference>
<dbReference type="InterPro" id="IPR057739">
    <property type="entry name" value="Glyco_hydro_29_N"/>
</dbReference>
<keyword evidence="9" id="KW-1185">Reference proteome</keyword>
<reference evidence="8" key="2">
    <citation type="submission" date="2020-09" db="EMBL/GenBank/DDBJ databases">
        <authorList>
            <person name="Wu Z."/>
        </authorList>
    </citation>
    <scope>NUCLEOTIDE SEQUENCE</scope>
    <source>
        <strain evidence="8">SC17</strain>
    </source>
</reference>
<dbReference type="Pfam" id="PF22633">
    <property type="entry name" value="F5_F8_type_C_2"/>
    <property type="match status" value="1"/>
</dbReference>
<dbReference type="Pfam" id="PF01120">
    <property type="entry name" value="Alpha_L_fucos"/>
    <property type="match status" value="1"/>
</dbReference>
<keyword evidence="6" id="KW-0326">Glycosidase</keyword>
<dbReference type="EMBL" id="JACVXC010000003">
    <property type="protein sequence ID" value="MBD0835647.1"/>
    <property type="molecule type" value="Genomic_DNA"/>
</dbReference>
<dbReference type="InterPro" id="IPR016286">
    <property type="entry name" value="FUC_metazoa-typ"/>
</dbReference>
<evidence type="ECO:0000313" key="9">
    <source>
        <dbReference type="Proteomes" id="UP000602057"/>
    </source>
</evidence>
<evidence type="ECO:0000259" key="7">
    <source>
        <dbReference type="Pfam" id="PF01120"/>
    </source>
</evidence>
<dbReference type="Proteomes" id="UP000602057">
    <property type="component" value="Unassembled WGS sequence"/>
</dbReference>
<dbReference type="AlphaFoldDB" id="A0A8J6QGZ5"/>
<dbReference type="GO" id="GO:0004560">
    <property type="term" value="F:alpha-L-fucosidase activity"/>
    <property type="evidence" value="ECO:0007669"/>
    <property type="project" value="InterPro"/>
</dbReference>
<evidence type="ECO:0000256" key="5">
    <source>
        <dbReference type="ARBA" id="ARBA00022801"/>
    </source>
</evidence>
<dbReference type="SUPFAM" id="SSF51445">
    <property type="entry name" value="(Trans)glycosidases"/>
    <property type="match status" value="1"/>
</dbReference>
<dbReference type="SUPFAM" id="SSF49785">
    <property type="entry name" value="Galactose-binding domain-like"/>
    <property type="match status" value="1"/>
</dbReference>
<evidence type="ECO:0000256" key="4">
    <source>
        <dbReference type="ARBA" id="ARBA00022729"/>
    </source>
</evidence>
<dbReference type="PANTHER" id="PTHR10030">
    <property type="entry name" value="ALPHA-L-FUCOSIDASE"/>
    <property type="match status" value="1"/>
</dbReference>
<comment type="similarity">
    <text evidence="2">Belongs to the glycosyl hydrolase 29 family.</text>
</comment>
<feature type="domain" description="Glycoside hydrolase family 29 N-terminal" evidence="7">
    <location>
        <begin position="43"/>
        <end position="354"/>
    </location>
</feature>
<gene>
    <name evidence="8" type="ORF">ICJ84_09375</name>
</gene>